<dbReference type="GO" id="GO:0005737">
    <property type="term" value="C:cytoplasm"/>
    <property type="evidence" value="ECO:0007669"/>
    <property type="project" value="UniProtKB-SubCell"/>
</dbReference>
<feature type="coiled-coil region" evidence="4">
    <location>
        <begin position="361"/>
        <end position="402"/>
    </location>
</feature>
<dbReference type="Pfam" id="PF19047">
    <property type="entry name" value="HOOK_N"/>
    <property type="match status" value="1"/>
</dbReference>
<evidence type="ECO:0000313" key="8">
    <source>
        <dbReference type="Proteomes" id="UP000594262"/>
    </source>
</evidence>
<feature type="coiled-coil region" evidence="4">
    <location>
        <begin position="1328"/>
        <end position="1503"/>
    </location>
</feature>
<feature type="compositionally biased region" description="Polar residues" evidence="5">
    <location>
        <begin position="2108"/>
        <end position="2119"/>
    </location>
</feature>
<feature type="domain" description="HOOK N-terminal" evidence="6">
    <location>
        <begin position="8"/>
        <end position="148"/>
    </location>
</feature>
<feature type="coiled-coil region" evidence="4">
    <location>
        <begin position="251"/>
        <end position="336"/>
    </location>
</feature>
<feature type="region of interest" description="Disordered" evidence="5">
    <location>
        <begin position="1914"/>
        <end position="2301"/>
    </location>
</feature>
<feature type="region of interest" description="Disordered" evidence="5">
    <location>
        <begin position="1643"/>
        <end position="1681"/>
    </location>
</feature>
<sequence length="2301" mass="265558">MVEFNKEPLVVWLQSYLDGPITSNAELSNGIALSTVLKLIDPVVFNNIRIQQTLINDTATKAQNLVEILHCIKKFYQVKLQQLIIMKMPDILTVAKEPETELSRKEMTTILLLILGCAVQCDRKEEFIEHITEMDVQIQRGLVASIQEITENQENVIPYRVSELSEMPQQNLVTLAESLYYQLQKVLEQTDEYVETILDLALLQENDEHNDSFEESPRFRPRNPLIPKTSFRSTNILQANRQRLQSIQADLDDRNAYINELKEDLDNCKRQLDNVRLENKQLVNEAAWAKSYRDELDILKAEIEQNAKYQAENVKLKEKIRDMEYYKNKYEEIKEQSDFLYESKLILEERVAGSSSKITRFTRLEEENSRLYSQVKVLMEEREDDQKRIRDLVDEVAKLSMEKQETLSACSVMNAELDGLRLQKDGDGLNMPLMMEYSQSTDFMRLERENKHLINLIENLRTSTPDSRARQLEEENRALSDNIFEYKTMISKLTKALVIHEETILSKTPNIKSLLSEKDNNRHLSVVIGSQSDNIKNLQGTLNKRKSDLDKTTGELETLTKELAERGVIIDTKTLQDAIAIGLSNGHAENKSSLVSMSPREEYKSTAVNVSLEKQVKETTKTNAKLTTKLTQKTEEADQLQRRIKDVETYGQKVEEQLQDREKDISSLERKIEQKATENKTLQQNALLQSDKVTALEERVEHLLSSANEDTKKINKSLELKLQRISELETRLFDHDELEKNFKKTEEHLKIKEQKITSLEDEVQTFEARHRDLEVDYAKAKNNCMKLEHSIKLKDEKILALESSVDELTMTANSKQSERIALLMKSLDGRGTDITELEKKVEELMEKNSKLKAEKREKMERIQSLEESMKENESRDMVEKDKQMLDDRVKVLNKQLTEREGHIDEIEVKLEELNNTLNKTKRTLQHKDDKIEAMEQKLHEYDDLCHQKERLSKLLDERSKKILELEMNLDSLENEKMRLERTMAQKQSEYESATENLGTLEASITDQSSLSKLIEIKDNKISSLQNTMYEHEETMADLENQLSENEGKIKKLKHALKLKEGKIVELENSVDKMEELETKNEKLNLALEMKQSKMCELEDKLDKMADVSRNNSRLKENLEAKDDKIISLEQRIDDLEDAVKMNERLNQQVKLKEERINTIQERNQDLEHKIHQVEQANEKMKQNIEKELMKLSEQNQQLSEGKVKRQMSIMRREQKIVNLESKLNEYASERKAHEDKMKDLQSKLEGTMTKYQTLDMSSEEKDQKLAEMEARLEELQDTYKEHQRLMDDLRKRDDEVISLRKRLKSTQSSNNEAIEDKELVILEVQDRLEKTLALNNRLDQSVKKQEENLKAMERSLQDVETSLEKATSDCSTKDRIIERNKLKMDELEEQLIAKNQEIIDIEKRLVTSHNVEVEKERLVSMLKEKENSLGHLESKIKMLQKDETSKLIKEKEEELDTLQKRADEALSEKHKMKLNLQEKEGIVKDLERKIDELELTASDSDKLNSIVKEKNTQISILKKNLDEYHTTTTQLETRIEELLSDQGRSNSSNKQKDERLTSLKKQLEDHVNKNHSLNNELQMKEEKLKSLKKSLEEMNQRNKDLEEDINMLEKDLEEMKKNGSLKNITSITEKIQLTKRARTELHIQRGPPKASQRKSSVIEIKMSPSGKSAQESNQEAREEIERLQEENNCLEKQKEYLSTQLDELSSENASLLTKNETLQSDYDLLKSDYRAMQKEIDEAREQFQELDVSATKIAHRCEILVQLNATLEEENKALMDQVNKLLNQNQELLMTTLQSRDQYLDDERAFSDHIYGLEREKEKLSEKVLAAEKALHESGGGKKKGKIWRGTNKILKRTGLKKKKGGSPSSTPSPDEMIQDSNLLSPTSTPTKSSYSYSSNEATSSPLTVGSIRTILSRSRPDVSNIDDVTPRKISAMDFNSPSAVVESRHYGSRPKSSYRASDMVDGASPALRHRGVYRSMENMRNQQQDNEDDDECEIVPFQRQNSSRSNVSKTASSTPGSRSHSPARSHHSDTSSSASTIQKVRVTQIQTAPVMKASPEPYQTSEPLRQSLDASPRSSMKSRSQTFGSPRQPYGSSTHKSDFHGRHSVSGPPSTLSNSFTRSFSEDESENFDELNFSDIRSIPESTNSARGLDRSGSFSARSENFSPTSTSTQNAFGTREHRVSIRRYEMDKMEPRALPEEATHESELDSDANDTNEPLPPPIPKRQPGTPLEKLLANQNFGTREQRGSLRKMQRKSMQEKINSQSNSPAVPRKELENNNAPYTPDGKKSEKKPDTWYEYGSV</sequence>
<dbReference type="Proteomes" id="UP000594262">
    <property type="component" value="Unplaced"/>
</dbReference>
<organism evidence="7 8">
    <name type="scientific">Clytia hemisphaerica</name>
    <dbReference type="NCBI Taxonomy" id="252671"/>
    <lineage>
        <taxon>Eukaryota</taxon>
        <taxon>Metazoa</taxon>
        <taxon>Cnidaria</taxon>
        <taxon>Hydrozoa</taxon>
        <taxon>Hydroidolina</taxon>
        <taxon>Leptothecata</taxon>
        <taxon>Obeliida</taxon>
        <taxon>Clytiidae</taxon>
        <taxon>Clytia</taxon>
    </lineage>
</organism>
<evidence type="ECO:0000256" key="5">
    <source>
        <dbReference type="SAM" id="MobiDB-lite"/>
    </source>
</evidence>
<feature type="compositionally biased region" description="Polar residues" evidence="5">
    <location>
        <begin position="2058"/>
        <end position="2095"/>
    </location>
</feature>
<evidence type="ECO:0000313" key="7">
    <source>
        <dbReference type="EnsemblMetazoa" id="CLYHEMP002356.2"/>
    </source>
</evidence>
<feature type="compositionally biased region" description="Polar residues" evidence="5">
    <location>
        <begin position="2154"/>
        <end position="2174"/>
    </location>
</feature>
<feature type="coiled-coil region" evidence="4">
    <location>
        <begin position="609"/>
        <end position="790"/>
    </location>
</feature>
<dbReference type="GO" id="GO:0031122">
    <property type="term" value="P:cytoplasmic microtubule organization"/>
    <property type="evidence" value="ECO:0007669"/>
    <property type="project" value="TreeGrafter"/>
</dbReference>
<evidence type="ECO:0000256" key="2">
    <source>
        <dbReference type="ARBA" id="ARBA00022490"/>
    </source>
</evidence>
<feature type="compositionally biased region" description="Basic and acidic residues" evidence="5">
    <location>
        <begin position="2176"/>
        <end position="2205"/>
    </location>
</feature>
<dbReference type="GO" id="GO:0030705">
    <property type="term" value="P:cytoskeleton-dependent intracellular transport"/>
    <property type="evidence" value="ECO:0007669"/>
    <property type="project" value="InterPro"/>
</dbReference>
<dbReference type="InterPro" id="IPR043936">
    <property type="entry name" value="HOOK_N"/>
</dbReference>
<dbReference type="EnsemblMetazoa" id="CLYHEMT002356.2">
    <property type="protein sequence ID" value="CLYHEMP002356.2"/>
    <property type="gene ID" value="CLYHEMG002356"/>
</dbReference>
<feature type="compositionally biased region" description="Polar residues" evidence="5">
    <location>
        <begin position="2038"/>
        <end position="2048"/>
    </location>
</feature>
<evidence type="ECO:0000256" key="3">
    <source>
        <dbReference type="ARBA" id="ARBA00023054"/>
    </source>
</evidence>
<dbReference type="SUPFAM" id="SSF116907">
    <property type="entry name" value="Hook domain"/>
    <property type="match status" value="1"/>
</dbReference>
<accession>A0A7M5V4J6</accession>
<comment type="subcellular location">
    <subcellularLocation>
        <location evidence="1">Cytoplasm</location>
    </subcellularLocation>
</comment>
<evidence type="ECO:0000256" key="4">
    <source>
        <dbReference type="SAM" id="Coils"/>
    </source>
</evidence>
<feature type="compositionally biased region" description="Low complexity" evidence="5">
    <location>
        <begin position="1877"/>
        <end position="1901"/>
    </location>
</feature>
<keyword evidence="8" id="KW-1185">Reference proteome</keyword>
<dbReference type="Gene3D" id="1.10.418.10">
    <property type="entry name" value="Calponin-like domain"/>
    <property type="match status" value="1"/>
</dbReference>
<evidence type="ECO:0000259" key="6">
    <source>
        <dbReference type="Pfam" id="PF19047"/>
    </source>
</evidence>
<dbReference type="PANTHER" id="PTHR18947:SF28">
    <property type="entry name" value="GIRDIN, ISOFORM A"/>
    <property type="match status" value="1"/>
</dbReference>
<feature type="coiled-coil region" evidence="4">
    <location>
        <begin position="834"/>
        <end position="1292"/>
    </location>
</feature>
<keyword evidence="3 4" id="KW-0175">Coiled coil</keyword>
<feature type="region of interest" description="Disordered" evidence="5">
    <location>
        <begin position="1854"/>
        <end position="1902"/>
    </location>
</feature>
<feature type="coiled-coil region" evidence="4">
    <location>
        <begin position="443"/>
        <end position="489"/>
    </location>
</feature>
<dbReference type="OrthoDB" id="10254988at2759"/>
<dbReference type="GO" id="GO:0051959">
    <property type="term" value="F:dynein light intermediate chain binding"/>
    <property type="evidence" value="ECO:0007669"/>
    <property type="project" value="TreeGrafter"/>
</dbReference>
<name>A0A7M5V4J6_9CNID</name>
<dbReference type="Gene3D" id="1.10.287.1490">
    <property type="match status" value="1"/>
</dbReference>
<feature type="compositionally biased region" description="Basic and acidic residues" evidence="5">
    <location>
        <begin position="2284"/>
        <end position="2294"/>
    </location>
</feature>
<feature type="compositionally biased region" description="Polar residues" evidence="5">
    <location>
        <begin position="2258"/>
        <end position="2267"/>
    </location>
</feature>
<feature type="compositionally biased region" description="Polar residues" evidence="5">
    <location>
        <begin position="1999"/>
        <end position="2017"/>
    </location>
</feature>
<proteinExistence type="predicted"/>
<reference evidence="7" key="1">
    <citation type="submission" date="2021-01" db="UniProtKB">
        <authorList>
            <consortium name="EnsemblMetazoa"/>
        </authorList>
    </citation>
    <scope>IDENTIFICATION</scope>
</reference>
<dbReference type="CDD" id="cd22223">
    <property type="entry name" value="HkD_HkRP"/>
    <property type="match status" value="1"/>
</dbReference>
<dbReference type="GO" id="GO:0005813">
    <property type="term" value="C:centrosome"/>
    <property type="evidence" value="ECO:0007669"/>
    <property type="project" value="TreeGrafter"/>
</dbReference>
<protein>
    <recommendedName>
        <fullName evidence="6">HOOK N-terminal domain-containing protein</fullName>
    </recommendedName>
</protein>
<dbReference type="PANTHER" id="PTHR18947">
    <property type="entry name" value="HOOK PROTEINS"/>
    <property type="match status" value="1"/>
</dbReference>
<dbReference type="GO" id="GO:0008017">
    <property type="term" value="F:microtubule binding"/>
    <property type="evidence" value="ECO:0007669"/>
    <property type="project" value="TreeGrafter"/>
</dbReference>
<keyword evidence="2" id="KW-0963">Cytoplasm</keyword>
<feature type="coiled-coil region" evidence="4">
    <location>
        <begin position="1549"/>
        <end position="1618"/>
    </location>
</feature>
<dbReference type="SUPFAM" id="SSF57997">
    <property type="entry name" value="Tropomyosin"/>
    <property type="match status" value="1"/>
</dbReference>
<dbReference type="InterPro" id="IPR036872">
    <property type="entry name" value="CH_dom_sf"/>
</dbReference>
<evidence type="ECO:0000256" key="1">
    <source>
        <dbReference type="ARBA" id="ARBA00004496"/>
    </source>
</evidence>